<dbReference type="Pfam" id="PF11253">
    <property type="entry name" value="DUF3052"/>
    <property type="match status" value="1"/>
</dbReference>
<protein>
    <recommendedName>
        <fullName evidence="3">DUF3052 domain-containing protein</fullName>
    </recommendedName>
</protein>
<organism evidence="1 2">
    <name type="scientific">Propionibacterium ruminifibrarum</name>
    <dbReference type="NCBI Taxonomy" id="1962131"/>
    <lineage>
        <taxon>Bacteria</taxon>
        <taxon>Bacillati</taxon>
        <taxon>Actinomycetota</taxon>
        <taxon>Actinomycetes</taxon>
        <taxon>Propionibacteriales</taxon>
        <taxon>Propionibacteriaceae</taxon>
        <taxon>Propionibacterium</taxon>
    </lineage>
</organism>
<name>A0A375I133_9ACTN</name>
<keyword evidence="2" id="KW-1185">Reference proteome</keyword>
<dbReference type="EMBL" id="OMOH01000001">
    <property type="protein sequence ID" value="SPF67302.1"/>
    <property type="molecule type" value="Genomic_DNA"/>
</dbReference>
<gene>
    <name evidence="1" type="ORF">PROPJV5_0315</name>
</gene>
<evidence type="ECO:0008006" key="3">
    <source>
        <dbReference type="Google" id="ProtNLM"/>
    </source>
</evidence>
<reference evidence="2" key="1">
    <citation type="submission" date="2018-02" db="EMBL/GenBank/DDBJ databases">
        <authorList>
            <person name="Hornung B."/>
        </authorList>
    </citation>
    <scope>NUCLEOTIDE SEQUENCE [LARGE SCALE GENOMIC DNA]</scope>
</reference>
<dbReference type="RefSeq" id="WP_420812704.1">
    <property type="nucleotide sequence ID" value="NZ_OMOH01000001.1"/>
</dbReference>
<dbReference type="Proteomes" id="UP000265962">
    <property type="component" value="Unassembled WGS sequence"/>
</dbReference>
<evidence type="ECO:0000313" key="2">
    <source>
        <dbReference type="Proteomes" id="UP000265962"/>
    </source>
</evidence>
<dbReference type="AlphaFoldDB" id="A0A375I133"/>
<proteinExistence type="predicted"/>
<accession>A0A375I133</accession>
<sequence length="142" mass="15300">MAGSTDKSSTSMGGAELLKLHPGMIVQELGWDDDVDEDLRADIMDEIDADLIEDAVEAVDAVILWQRDDTDVADALVDALRDLSDTGYIWLLTPKIGRPGYVKPIDISEGASVAGLTATGVVEVSPDWQACRIVHSHTAHRS</sequence>
<evidence type="ECO:0000313" key="1">
    <source>
        <dbReference type="EMBL" id="SPF67302.1"/>
    </source>
</evidence>
<dbReference type="InterPro" id="IPR021412">
    <property type="entry name" value="DUF3052"/>
</dbReference>